<name>A0A0P8XUT2_DROAN</name>
<evidence type="ECO:0000313" key="2">
    <source>
        <dbReference type="Proteomes" id="UP000007801"/>
    </source>
</evidence>
<accession>A0A0P8XUT2</accession>
<dbReference type="OrthoDB" id="7727171at2759"/>
<gene>
    <name evidence="1" type="primary">Dana\GF27373</name>
    <name evidence="1" type="ORF">GF27373</name>
</gene>
<dbReference type="PANTHER" id="PTHR20898">
    <property type="entry name" value="DAEDALUS ON 3-RELATED-RELATED"/>
    <property type="match status" value="1"/>
</dbReference>
<dbReference type="InParanoid" id="A0A0P8XUT2"/>
<dbReference type="EMBL" id="CH902620">
    <property type="protein sequence ID" value="KPU73079.1"/>
    <property type="molecule type" value="Genomic_DNA"/>
</dbReference>
<organism evidence="1 2">
    <name type="scientific">Drosophila ananassae</name>
    <name type="common">Fruit fly</name>
    <dbReference type="NCBI Taxonomy" id="7217"/>
    <lineage>
        <taxon>Eukaryota</taxon>
        <taxon>Metazoa</taxon>
        <taxon>Ecdysozoa</taxon>
        <taxon>Arthropoda</taxon>
        <taxon>Hexapoda</taxon>
        <taxon>Insecta</taxon>
        <taxon>Pterygota</taxon>
        <taxon>Neoptera</taxon>
        <taxon>Endopterygota</taxon>
        <taxon>Diptera</taxon>
        <taxon>Brachycera</taxon>
        <taxon>Muscomorpha</taxon>
        <taxon>Ephydroidea</taxon>
        <taxon>Drosophilidae</taxon>
        <taxon>Drosophila</taxon>
        <taxon>Sophophora</taxon>
    </lineage>
</organism>
<proteinExistence type="predicted"/>
<dbReference type="Proteomes" id="UP000007801">
    <property type="component" value="Unassembled WGS sequence"/>
</dbReference>
<keyword evidence="2" id="KW-1185">Reference proteome</keyword>
<dbReference type="AlphaFoldDB" id="A0A0P8XUT2"/>
<protein>
    <submittedName>
        <fullName evidence="1">Uncharacterized protein</fullName>
    </submittedName>
</protein>
<dbReference type="InterPro" id="IPR010512">
    <property type="entry name" value="DUF1091"/>
</dbReference>
<dbReference type="Pfam" id="PF06477">
    <property type="entry name" value="DUF1091"/>
    <property type="match status" value="2"/>
</dbReference>
<reference evidence="1 2" key="1">
    <citation type="journal article" date="2007" name="Nature">
        <title>Evolution of genes and genomes on the Drosophila phylogeny.</title>
        <authorList>
            <consortium name="Drosophila 12 Genomes Consortium"/>
            <person name="Clark A.G."/>
            <person name="Eisen M.B."/>
            <person name="Smith D.R."/>
            <person name="Bergman C.M."/>
            <person name="Oliver B."/>
            <person name="Markow T.A."/>
            <person name="Kaufman T.C."/>
            <person name="Kellis M."/>
            <person name="Gelbart W."/>
            <person name="Iyer V.N."/>
            <person name="Pollard D.A."/>
            <person name="Sackton T.B."/>
            <person name="Larracuente A.M."/>
            <person name="Singh N.D."/>
            <person name="Abad J.P."/>
            <person name="Abt D.N."/>
            <person name="Adryan B."/>
            <person name="Aguade M."/>
            <person name="Akashi H."/>
            <person name="Anderson W.W."/>
            <person name="Aquadro C.F."/>
            <person name="Ardell D.H."/>
            <person name="Arguello R."/>
            <person name="Artieri C.G."/>
            <person name="Barbash D.A."/>
            <person name="Barker D."/>
            <person name="Barsanti P."/>
            <person name="Batterham P."/>
            <person name="Batzoglou S."/>
            <person name="Begun D."/>
            <person name="Bhutkar A."/>
            <person name="Blanco E."/>
            <person name="Bosak S.A."/>
            <person name="Bradley R.K."/>
            <person name="Brand A.D."/>
            <person name="Brent M.R."/>
            <person name="Brooks A.N."/>
            <person name="Brown R.H."/>
            <person name="Butlin R.K."/>
            <person name="Caggese C."/>
            <person name="Calvi B.R."/>
            <person name="Bernardo de Carvalho A."/>
            <person name="Caspi A."/>
            <person name="Castrezana S."/>
            <person name="Celniker S.E."/>
            <person name="Chang J.L."/>
            <person name="Chapple C."/>
            <person name="Chatterji S."/>
            <person name="Chinwalla A."/>
            <person name="Civetta A."/>
            <person name="Clifton S.W."/>
            <person name="Comeron J.M."/>
            <person name="Costello J.C."/>
            <person name="Coyne J.A."/>
            <person name="Daub J."/>
            <person name="David R.G."/>
            <person name="Delcher A.L."/>
            <person name="Delehaunty K."/>
            <person name="Do C.B."/>
            <person name="Ebling H."/>
            <person name="Edwards K."/>
            <person name="Eickbush T."/>
            <person name="Evans J.D."/>
            <person name="Filipski A."/>
            <person name="Findeiss S."/>
            <person name="Freyhult E."/>
            <person name="Fulton L."/>
            <person name="Fulton R."/>
            <person name="Garcia A.C."/>
            <person name="Gardiner A."/>
            <person name="Garfield D.A."/>
            <person name="Garvin B.E."/>
            <person name="Gibson G."/>
            <person name="Gilbert D."/>
            <person name="Gnerre S."/>
            <person name="Godfrey J."/>
            <person name="Good R."/>
            <person name="Gotea V."/>
            <person name="Gravely B."/>
            <person name="Greenberg A.J."/>
            <person name="Griffiths-Jones S."/>
            <person name="Gross S."/>
            <person name="Guigo R."/>
            <person name="Gustafson E.A."/>
            <person name="Haerty W."/>
            <person name="Hahn M.W."/>
            <person name="Halligan D.L."/>
            <person name="Halpern A.L."/>
            <person name="Halter G.M."/>
            <person name="Han M.V."/>
            <person name="Heger A."/>
            <person name="Hillier L."/>
            <person name="Hinrichs A.S."/>
            <person name="Holmes I."/>
            <person name="Hoskins R.A."/>
            <person name="Hubisz M.J."/>
            <person name="Hultmark D."/>
            <person name="Huntley M.A."/>
            <person name="Jaffe D.B."/>
            <person name="Jagadeeshan S."/>
            <person name="Jeck W.R."/>
            <person name="Johnson J."/>
            <person name="Jones C.D."/>
            <person name="Jordan W.C."/>
            <person name="Karpen G.H."/>
            <person name="Kataoka E."/>
            <person name="Keightley P.D."/>
            <person name="Kheradpour P."/>
            <person name="Kirkness E.F."/>
            <person name="Koerich L.B."/>
            <person name="Kristiansen K."/>
            <person name="Kudrna D."/>
            <person name="Kulathinal R.J."/>
            <person name="Kumar S."/>
            <person name="Kwok R."/>
            <person name="Lander E."/>
            <person name="Langley C.H."/>
            <person name="Lapoint R."/>
            <person name="Lazzaro B.P."/>
            <person name="Lee S.J."/>
            <person name="Levesque L."/>
            <person name="Li R."/>
            <person name="Lin C.F."/>
            <person name="Lin M.F."/>
            <person name="Lindblad-Toh K."/>
            <person name="Llopart A."/>
            <person name="Long M."/>
            <person name="Low L."/>
            <person name="Lozovsky E."/>
            <person name="Lu J."/>
            <person name="Luo M."/>
            <person name="Machado C.A."/>
            <person name="Makalowski W."/>
            <person name="Marzo M."/>
            <person name="Matsuda M."/>
            <person name="Matzkin L."/>
            <person name="McAllister B."/>
            <person name="McBride C.S."/>
            <person name="McKernan B."/>
            <person name="McKernan K."/>
            <person name="Mendez-Lago M."/>
            <person name="Minx P."/>
            <person name="Mollenhauer M.U."/>
            <person name="Montooth K."/>
            <person name="Mount S.M."/>
            <person name="Mu X."/>
            <person name="Myers E."/>
            <person name="Negre B."/>
            <person name="Newfeld S."/>
            <person name="Nielsen R."/>
            <person name="Noor M.A."/>
            <person name="O'Grady P."/>
            <person name="Pachter L."/>
            <person name="Papaceit M."/>
            <person name="Parisi M.J."/>
            <person name="Parisi M."/>
            <person name="Parts L."/>
            <person name="Pedersen J.S."/>
            <person name="Pesole G."/>
            <person name="Phillippy A.M."/>
            <person name="Ponting C.P."/>
            <person name="Pop M."/>
            <person name="Porcelli D."/>
            <person name="Powell J.R."/>
            <person name="Prohaska S."/>
            <person name="Pruitt K."/>
            <person name="Puig M."/>
            <person name="Quesneville H."/>
            <person name="Ram K.R."/>
            <person name="Rand D."/>
            <person name="Rasmussen M.D."/>
            <person name="Reed L.K."/>
            <person name="Reenan R."/>
            <person name="Reily A."/>
            <person name="Remington K.A."/>
            <person name="Rieger T.T."/>
            <person name="Ritchie M.G."/>
            <person name="Robin C."/>
            <person name="Rogers Y.H."/>
            <person name="Rohde C."/>
            <person name="Rozas J."/>
            <person name="Rubenfield M.J."/>
            <person name="Ruiz A."/>
            <person name="Russo S."/>
            <person name="Salzberg S.L."/>
            <person name="Sanchez-Gracia A."/>
            <person name="Saranga D.J."/>
            <person name="Sato H."/>
            <person name="Schaeffer S.W."/>
            <person name="Schatz M.C."/>
            <person name="Schlenke T."/>
            <person name="Schwartz R."/>
            <person name="Segarra C."/>
            <person name="Singh R.S."/>
            <person name="Sirot L."/>
            <person name="Sirota M."/>
            <person name="Sisneros N.B."/>
            <person name="Smith C.D."/>
            <person name="Smith T.F."/>
            <person name="Spieth J."/>
            <person name="Stage D.E."/>
            <person name="Stark A."/>
            <person name="Stephan W."/>
            <person name="Strausberg R.L."/>
            <person name="Strempel S."/>
            <person name="Sturgill D."/>
            <person name="Sutton G."/>
            <person name="Sutton G.G."/>
            <person name="Tao W."/>
            <person name="Teichmann S."/>
            <person name="Tobari Y.N."/>
            <person name="Tomimura Y."/>
            <person name="Tsolas J.M."/>
            <person name="Valente V.L."/>
            <person name="Venter E."/>
            <person name="Venter J.C."/>
            <person name="Vicario S."/>
            <person name="Vieira F.G."/>
            <person name="Vilella A.J."/>
            <person name="Villasante A."/>
            <person name="Walenz B."/>
            <person name="Wang J."/>
            <person name="Wasserman M."/>
            <person name="Watts T."/>
            <person name="Wilson D."/>
            <person name="Wilson R.K."/>
            <person name="Wing R.A."/>
            <person name="Wolfner M.F."/>
            <person name="Wong A."/>
            <person name="Wong G.K."/>
            <person name="Wu C.I."/>
            <person name="Wu G."/>
            <person name="Yamamoto D."/>
            <person name="Yang H.P."/>
            <person name="Yang S.P."/>
            <person name="Yorke J.A."/>
            <person name="Yoshida K."/>
            <person name="Zdobnov E."/>
            <person name="Zhang P."/>
            <person name="Zhang Y."/>
            <person name="Zimin A.V."/>
            <person name="Baldwin J."/>
            <person name="Abdouelleil A."/>
            <person name="Abdulkadir J."/>
            <person name="Abebe A."/>
            <person name="Abera B."/>
            <person name="Abreu J."/>
            <person name="Acer S.C."/>
            <person name="Aftuck L."/>
            <person name="Alexander A."/>
            <person name="An P."/>
            <person name="Anderson E."/>
            <person name="Anderson S."/>
            <person name="Arachi H."/>
            <person name="Azer M."/>
            <person name="Bachantsang P."/>
            <person name="Barry A."/>
            <person name="Bayul T."/>
            <person name="Berlin A."/>
            <person name="Bessette D."/>
            <person name="Bloom T."/>
            <person name="Blye J."/>
            <person name="Boguslavskiy L."/>
            <person name="Bonnet C."/>
            <person name="Boukhgalter B."/>
            <person name="Bourzgui I."/>
            <person name="Brown A."/>
            <person name="Cahill P."/>
            <person name="Channer S."/>
            <person name="Cheshatsang Y."/>
            <person name="Chuda L."/>
            <person name="Citroen M."/>
            <person name="Collymore A."/>
            <person name="Cooke P."/>
            <person name="Costello M."/>
            <person name="D'Aco K."/>
            <person name="Daza R."/>
            <person name="De Haan G."/>
            <person name="DeGray S."/>
            <person name="DeMaso C."/>
            <person name="Dhargay N."/>
            <person name="Dooley K."/>
            <person name="Dooley E."/>
            <person name="Doricent M."/>
            <person name="Dorje P."/>
            <person name="Dorjee K."/>
            <person name="Dupes A."/>
            <person name="Elong R."/>
            <person name="Falk J."/>
            <person name="Farina A."/>
            <person name="Faro S."/>
            <person name="Ferguson D."/>
            <person name="Fisher S."/>
            <person name="Foley C.D."/>
            <person name="Franke A."/>
            <person name="Friedrich D."/>
            <person name="Gadbois L."/>
            <person name="Gearin G."/>
            <person name="Gearin C.R."/>
            <person name="Giannoukos G."/>
            <person name="Goode T."/>
            <person name="Graham J."/>
            <person name="Grandbois E."/>
            <person name="Grewal S."/>
            <person name="Gyaltsen K."/>
            <person name="Hafez N."/>
            <person name="Hagos B."/>
            <person name="Hall J."/>
            <person name="Henson C."/>
            <person name="Hollinger A."/>
            <person name="Honan T."/>
            <person name="Huard M.D."/>
            <person name="Hughes L."/>
            <person name="Hurhula B."/>
            <person name="Husby M.E."/>
            <person name="Kamat A."/>
            <person name="Kanga B."/>
            <person name="Kashin S."/>
            <person name="Khazanovich D."/>
            <person name="Kisner P."/>
            <person name="Lance K."/>
            <person name="Lara M."/>
            <person name="Lee W."/>
            <person name="Lennon N."/>
            <person name="Letendre F."/>
            <person name="LeVine R."/>
            <person name="Lipovsky A."/>
            <person name="Liu X."/>
            <person name="Liu J."/>
            <person name="Liu S."/>
            <person name="Lokyitsang T."/>
            <person name="Lokyitsang Y."/>
            <person name="Lubonja R."/>
            <person name="Lui A."/>
            <person name="MacDonald P."/>
            <person name="Magnisalis V."/>
            <person name="Maru K."/>
            <person name="Matthews C."/>
            <person name="McCusker W."/>
            <person name="McDonough S."/>
            <person name="Mehta T."/>
            <person name="Meldrim J."/>
            <person name="Meneus L."/>
            <person name="Mihai O."/>
            <person name="Mihalev A."/>
            <person name="Mihova T."/>
            <person name="Mittelman R."/>
            <person name="Mlenga V."/>
            <person name="Montmayeur A."/>
            <person name="Mulrain L."/>
            <person name="Navidi A."/>
            <person name="Naylor J."/>
            <person name="Negash T."/>
            <person name="Nguyen T."/>
            <person name="Nguyen N."/>
            <person name="Nicol R."/>
            <person name="Norbu C."/>
            <person name="Norbu N."/>
            <person name="Novod N."/>
            <person name="O'Neill B."/>
            <person name="Osman S."/>
            <person name="Markiewicz E."/>
            <person name="Oyono O.L."/>
            <person name="Patti C."/>
            <person name="Phunkhang P."/>
            <person name="Pierre F."/>
            <person name="Priest M."/>
            <person name="Raghuraman S."/>
            <person name="Rege F."/>
            <person name="Reyes R."/>
            <person name="Rise C."/>
            <person name="Rogov P."/>
            <person name="Ross K."/>
            <person name="Ryan E."/>
            <person name="Settipalli S."/>
            <person name="Shea T."/>
            <person name="Sherpa N."/>
            <person name="Shi L."/>
            <person name="Shih D."/>
            <person name="Sparrow T."/>
            <person name="Spaulding J."/>
            <person name="Stalker J."/>
            <person name="Stange-Thomann N."/>
            <person name="Stavropoulos S."/>
            <person name="Stone C."/>
            <person name="Strader C."/>
            <person name="Tesfaye S."/>
            <person name="Thomson T."/>
            <person name="Thoulutsang Y."/>
            <person name="Thoulutsang D."/>
            <person name="Topham K."/>
            <person name="Topping I."/>
            <person name="Tsamla T."/>
            <person name="Vassiliev H."/>
            <person name="Vo A."/>
            <person name="Wangchuk T."/>
            <person name="Wangdi T."/>
            <person name="Weiand M."/>
            <person name="Wilkinson J."/>
            <person name="Wilson A."/>
            <person name="Yadav S."/>
            <person name="Young G."/>
            <person name="Yu Q."/>
            <person name="Zembek L."/>
            <person name="Zhong D."/>
            <person name="Zimmer A."/>
            <person name="Zwirko Z."/>
            <person name="Jaffe D.B."/>
            <person name="Alvarez P."/>
            <person name="Brockman W."/>
            <person name="Butler J."/>
            <person name="Chin C."/>
            <person name="Gnerre S."/>
            <person name="Grabherr M."/>
            <person name="Kleber M."/>
            <person name="Mauceli E."/>
            <person name="MacCallum I."/>
        </authorList>
    </citation>
    <scope>NUCLEOTIDE SEQUENCE [LARGE SCALE GENOMIC DNA]</scope>
    <source>
        <strain evidence="2">Tucson 14024-0371.13</strain>
    </source>
</reference>
<evidence type="ECO:0000313" key="1">
    <source>
        <dbReference type="EMBL" id="KPU73079.1"/>
    </source>
</evidence>
<dbReference type="PANTHER" id="PTHR20898:SF0">
    <property type="entry name" value="DAEDALUS ON 3-RELATED"/>
    <property type="match status" value="1"/>
</dbReference>
<sequence>MSAVIYKKKNNPIARIVHSFFAEFSNLNHSCPYVDAVVFKMTNVVCKSYNQSWVVFELCRLKAVGRDKVVLNVIQNVLHPTNSIQVHLDVLKKANGFKPWVISTKLDACRFMRKKNNPIATMILRFLADFSNINHTCPYVVRSMCAHHKMTKWFYYNRHQFEVNVTFLYTEDLRSGAYKHNG</sequence>